<organism evidence="2 3">
    <name type="scientific">Apodospora peruviana</name>
    <dbReference type="NCBI Taxonomy" id="516989"/>
    <lineage>
        <taxon>Eukaryota</taxon>
        <taxon>Fungi</taxon>
        <taxon>Dikarya</taxon>
        <taxon>Ascomycota</taxon>
        <taxon>Pezizomycotina</taxon>
        <taxon>Sordariomycetes</taxon>
        <taxon>Sordariomycetidae</taxon>
        <taxon>Sordariales</taxon>
        <taxon>Lasiosphaeriaceae</taxon>
        <taxon>Apodospora</taxon>
    </lineage>
</organism>
<dbReference type="PANTHER" id="PTHR35394:SF5">
    <property type="entry name" value="DUF3176 DOMAIN-CONTAINING PROTEIN"/>
    <property type="match status" value="1"/>
</dbReference>
<feature type="transmembrane region" description="Helical" evidence="1">
    <location>
        <begin position="52"/>
        <end position="72"/>
    </location>
</feature>
<evidence type="ECO:0000313" key="2">
    <source>
        <dbReference type="EMBL" id="KAK3331439.1"/>
    </source>
</evidence>
<dbReference type="Proteomes" id="UP001283341">
    <property type="component" value="Unassembled WGS sequence"/>
</dbReference>
<keyword evidence="3" id="KW-1185">Reference proteome</keyword>
<dbReference type="PANTHER" id="PTHR35394">
    <property type="entry name" value="DUF3176 DOMAIN-CONTAINING PROTEIN"/>
    <property type="match status" value="1"/>
</dbReference>
<dbReference type="InterPro" id="IPR021514">
    <property type="entry name" value="DUF3176"/>
</dbReference>
<reference evidence="2" key="1">
    <citation type="journal article" date="2023" name="Mol. Phylogenet. Evol.">
        <title>Genome-scale phylogeny and comparative genomics of the fungal order Sordariales.</title>
        <authorList>
            <person name="Hensen N."/>
            <person name="Bonometti L."/>
            <person name="Westerberg I."/>
            <person name="Brannstrom I.O."/>
            <person name="Guillou S."/>
            <person name="Cros-Aarteil S."/>
            <person name="Calhoun S."/>
            <person name="Haridas S."/>
            <person name="Kuo A."/>
            <person name="Mondo S."/>
            <person name="Pangilinan J."/>
            <person name="Riley R."/>
            <person name="LaButti K."/>
            <person name="Andreopoulos B."/>
            <person name="Lipzen A."/>
            <person name="Chen C."/>
            <person name="Yan M."/>
            <person name="Daum C."/>
            <person name="Ng V."/>
            <person name="Clum A."/>
            <person name="Steindorff A."/>
            <person name="Ohm R.A."/>
            <person name="Martin F."/>
            <person name="Silar P."/>
            <person name="Natvig D.O."/>
            <person name="Lalanne C."/>
            <person name="Gautier V."/>
            <person name="Ament-Velasquez S.L."/>
            <person name="Kruys A."/>
            <person name="Hutchinson M.I."/>
            <person name="Powell A.J."/>
            <person name="Barry K."/>
            <person name="Miller A.N."/>
            <person name="Grigoriev I.V."/>
            <person name="Debuchy R."/>
            <person name="Gladieux P."/>
            <person name="Hiltunen Thoren M."/>
            <person name="Johannesson H."/>
        </authorList>
    </citation>
    <scope>NUCLEOTIDE SEQUENCE</scope>
    <source>
        <strain evidence="2">CBS 118394</strain>
    </source>
</reference>
<dbReference type="EMBL" id="JAUEDM010000001">
    <property type="protein sequence ID" value="KAK3331439.1"/>
    <property type="molecule type" value="Genomic_DNA"/>
</dbReference>
<accession>A0AAE0IUL0</accession>
<dbReference type="AlphaFoldDB" id="A0AAE0IUL0"/>
<reference evidence="2" key="2">
    <citation type="submission" date="2023-06" db="EMBL/GenBank/DDBJ databases">
        <authorList>
            <consortium name="Lawrence Berkeley National Laboratory"/>
            <person name="Haridas S."/>
            <person name="Hensen N."/>
            <person name="Bonometti L."/>
            <person name="Westerberg I."/>
            <person name="Brannstrom I.O."/>
            <person name="Guillou S."/>
            <person name="Cros-Aarteil S."/>
            <person name="Calhoun S."/>
            <person name="Kuo A."/>
            <person name="Mondo S."/>
            <person name="Pangilinan J."/>
            <person name="Riley R."/>
            <person name="Labutti K."/>
            <person name="Andreopoulos B."/>
            <person name="Lipzen A."/>
            <person name="Chen C."/>
            <person name="Yanf M."/>
            <person name="Daum C."/>
            <person name="Ng V."/>
            <person name="Clum A."/>
            <person name="Steindorff A."/>
            <person name="Ohm R."/>
            <person name="Martin F."/>
            <person name="Silar P."/>
            <person name="Natvig D."/>
            <person name="Lalanne C."/>
            <person name="Gautier V."/>
            <person name="Ament-Velasquez S.L."/>
            <person name="Kruys A."/>
            <person name="Hutchinson M.I."/>
            <person name="Powell A.J."/>
            <person name="Barry K."/>
            <person name="Miller A.N."/>
            <person name="Grigoriev I.V."/>
            <person name="Debuchy R."/>
            <person name="Gladieux P."/>
            <person name="Thoren M.H."/>
            <person name="Johannesson H."/>
        </authorList>
    </citation>
    <scope>NUCLEOTIDE SEQUENCE</scope>
    <source>
        <strain evidence="2">CBS 118394</strain>
    </source>
</reference>
<gene>
    <name evidence="2" type="ORF">B0H66DRAFT_546552</name>
</gene>
<keyword evidence="1" id="KW-0812">Transmembrane</keyword>
<proteinExistence type="predicted"/>
<evidence type="ECO:0000256" key="1">
    <source>
        <dbReference type="SAM" id="Phobius"/>
    </source>
</evidence>
<dbReference type="Pfam" id="PF11374">
    <property type="entry name" value="DUF3176"/>
    <property type="match status" value="1"/>
</dbReference>
<comment type="caution">
    <text evidence="2">The sequence shown here is derived from an EMBL/GenBank/DDBJ whole genome shotgun (WGS) entry which is preliminary data.</text>
</comment>
<feature type="transmembrane region" description="Helical" evidence="1">
    <location>
        <begin position="20"/>
        <end position="40"/>
    </location>
</feature>
<keyword evidence="1" id="KW-1133">Transmembrane helix</keyword>
<evidence type="ECO:0000313" key="3">
    <source>
        <dbReference type="Proteomes" id="UP001283341"/>
    </source>
</evidence>
<protein>
    <submittedName>
        <fullName evidence="2">Uncharacterized protein</fullName>
    </submittedName>
</protein>
<keyword evidence="1" id="KW-0472">Membrane</keyword>
<sequence>MAFKSTTPRHSTPPAAWTWLPEILSALLSICLVAVIITTLKSYEGRPQPELPLGLTLNAVLQFVITATQFSFTFPLVQGLSQLKWLWFSPSDAAARPLGNFEMYDEACKGGLGSFNLLFGLRGSGIYNRLLTQLAAVLMISTVLSGPLTQQALTFGAASLSPVYNVTATLTRATSLSRTKDGVFQVEGDDVSSLQAVLAEVANLGLDRTITPLPPKCPTADCSWKPYGSLGVCATVTNLSAAADETALKVQQADTLSFIERTFNELNITSIIQTYPELKSGPSFPNYVIVVPSSKPLISHPESLLRAGSIELLLAFSASNMNMIDQEQREIYIRKFQFLSLLFYFCTKTFETRVAAGQPETREMDSAAQAVSSSATTLNAFWNRKMANFSLVDELCPPQVKGQTLVLASPPGLAEDDASAGTYIVDACTALAASKDVGESIAGAFIGFDNSTYIVNSGVFSYPLSLATHGIPAKPVPDHLTKLRNIQTMSTQLADTLTNMLREKASFYAGDAGGGSANTTVDGTAFALQAIIRVRWAWLTLIICQVILTTAVLALVICKTHMSGVEALKDSSIATLCVLDSDLRDELRRDSGSGGSIHAMKKRSRVVKARLERNGFEYQLRRVVAPVGKPNR</sequence>
<feature type="transmembrane region" description="Helical" evidence="1">
    <location>
        <begin position="536"/>
        <end position="558"/>
    </location>
</feature>
<name>A0AAE0IUL0_9PEZI</name>